<dbReference type="EMBL" id="JAFMYW010000009">
    <property type="protein sequence ID" value="MBO0951811.1"/>
    <property type="molecule type" value="Genomic_DNA"/>
</dbReference>
<accession>A0ABS3JR14</accession>
<dbReference type="RefSeq" id="WP_207331768.1">
    <property type="nucleotide sequence ID" value="NZ_JAFMYW010000009.1"/>
</dbReference>
<evidence type="ECO:0000313" key="2">
    <source>
        <dbReference type="Proteomes" id="UP000664628"/>
    </source>
</evidence>
<protein>
    <submittedName>
        <fullName evidence="1">Thioredoxin family protein</fullName>
    </submittedName>
</protein>
<gene>
    <name evidence="1" type="ORF">J2I46_24725</name>
</gene>
<name>A0ABS3JR14_9BACT</name>
<dbReference type="Proteomes" id="UP000664628">
    <property type="component" value="Unassembled WGS sequence"/>
</dbReference>
<dbReference type="SUPFAM" id="SSF52833">
    <property type="entry name" value="Thioredoxin-like"/>
    <property type="match status" value="1"/>
</dbReference>
<reference evidence="1 2" key="1">
    <citation type="submission" date="2021-03" db="EMBL/GenBank/DDBJ databases">
        <title>Fibrella sp. HMF5405 genome sequencing and assembly.</title>
        <authorList>
            <person name="Kang H."/>
            <person name="Kim H."/>
            <person name="Bae S."/>
            <person name="Joh K."/>
        </authorList>
    </citation>
    <scope>NUCLEOTIDE SEQUENCE [LARGE SCALE GENOMIC DNA]</scope>
    <source>
        <strain evidence="1 2">HMF5405</strain>
    </source>
</reference>
<comment type="caution">
    <text evidence="1">The sequence shown here is derived from an EMBL/GenBank/DDBJ whole genome shotgun (WGS) entry which is preliminary data.</text>
</comment>
<dbReference type="CDD" id="cd02947">
    <property type="entry name" value="TRX_family"/>
    <property type="match status" value="1"/>
</dbReference>
<sequence>MNTISGNPVSIPVSPAVLLCFLPSATTQDGLRERAFMTDLTFRLQQRLPGSVRILKVDEALHPEVVKSFHLSQLPAFVLVQQGIERWRQEGVRRFDELTSLSGMLETMYDE</sequence>
<proteinExistence type="predicted"/>
<dbReference type="InterPro" id="IPR036249">
    <property type="entry name" value="Thioredoxin-like_sf"/>
</dbReference>
<evidence type="ECO:0000313" key="1">
    <source>
        <dbReference type="EMBL" id="MBO0951811.1"/>
    </source>
</evidence>
<dbReference type="Gene3D" id="3.40.30.10">
    <property type="entry name" value="Glutaredoxin"/>
    <property type="match status" value="1"/>
</dbReference>
<organism evidence="1 2">
    <name type="scientific">Fibrella forsythiae</name>
    <dbReference type="NCBI Taxonomy" id="2817061"/>
    <lineage>
        <taxon>Bacteria</taxon>
        <taxon>Pseudomonadati</taxon>
        <taxon>Bacteroidota</taxon>
        <taxon>Cytophagia</taxon>
        <taxon>Cytophagales</taxon>
        <taxon>Spirosomataceae</taxon>
        <taxon>Fibrella</taxon>
    </lineage>
</organism>
<keyword evidence="2" id="KW-1185">Reference proteome</keyword>